<dbReference type="PANTHER" id="PTHR47619">
    <property type="entry name" value="METALLO-HYDROLASE YYCJ-RELATED"/>
    <property type="match status" value="1"/>
</dbReference>
<comment type="caution">
    <text evidence="2">The sequence shown here is derived from an EMBL/GenBank/DDBJ whole genome shotgun (WGS) entry which is preliminary data.</text>
</comment>
<dbReference type="InterPro" id="IPR036866">
    <property type="entry name" value="RibonucZ/Hydroxyglut_hydro"/>
</dbReference>
<reference evidence="2" key="2">
    <citation type="submission" date="2021-04" db="EMBL/GenBank/DDBJ databases">
        <authorList>
            <person name="Gilroy R."/>
        </authorList>
    </citation>
    <scope>NUCLEOTIDE SEQUENCE</scope>
    <source>
        <strain evidence="2">14975</strain>
    </source>
</reference>
<proteinExistence type="predicted"/>
<evidence type="ECO:0000313" key="2">
    <source>
        <dbReference type="EMBL" id="HIX19785.1"/>
    </source>
</evidence>
<dbReference type="Proteomes" id="UP000823964">
    <property type="component" value="Unassembled WGS sequence"/>
</dbReference>
<feature type="domain" description="Metallo-beta-lactamase" evidence="1">
    <location>
        <begin position="12"/>
        <end position="189"/>
    </location>
</feature>
<evidence type="ECO:0000313" key="3">
    <source>
        <dbReference type="Proteomes" id="UP000823964"/>
    </source>
</evidence>
<dbReference type="InterPro" id="IPR052533">
    <property type="entry name" value="WalJ/YycJ-like"/>
</dbReference>
<protein>
    <submittedName>
        <fullName evidence="2">MBL fold metallo-hydrolase</fullName>
    </submittedName>
</protein>
<name>A0A9D1VB16_9BACT</name>
<dbReference type="SMART" id="SM00849">
    <property type="entry name" value="Lactamase_B"/>
    <property type="match status" value="1"/>
</dbReference>
<dbReference type="InterPro" id="IPR001279">
    <property type="entry name" value="Metallo-B-lactamas"/>
</dbReference>
<organism evidence="2 3">
    <name type="scientific">Candidatus Akkermansia intestinigallinarum</name>
    <dbReference type="NCBI Taxonomy" id="2838431"/>
    <lineage>
        <taxon>Bacteria</taxon>
        <taxon>Pseudomonadati</taxon>
        <taxon>Verrucomicrobiota</taxon>
        <taxon>Verrucomicrobiia</taxon>
        <taxon>Verrucomicrobiales</taxon>
        <taxon>Akkermansiaceae</taxon>
        <taxon>Akkermansia</taxon>
    </lineage>
</organism>
<dbReference type="SUPFAM" id="SSF56281">
    <property type="entry name" value="Metallo-hydrolase/oxidoreductase"/>
    <property type="match status" value="1"/>
</dbReference>
<dbReference type="AlphaFoldDB" id="A0A9D1VB16"/>
<dbReference type="PANTHER" id="PTHR47619:SF1">
    <property type="entry name" value="EXODEOXYRIBONUCLEASE WALJ"/>
    <property type="match status" value="1"/>
</dbReference>
<dbReference type="Pfam" id="PF12706">
    <property type="entry name" value="Lactamase_B_2"/>
    <property type="match status" value="1"/>
</dbReference>
<gene>
    <name evidence="2" type="ORF">H9862_04185</name>
</gene>
<dbReference type="Gene3D" id="3.60.15.10">
    <property type="entry name" value="Ribonuclease Z/Hydroxyacylglutathione hydrolase-like"/>
    <property type="match status" value="1"/>
</dbReference>
<accession>A0A9D1VB16</accession>
<reference evidence="2" key="1">
    <citation type="journal article" date="2021" name="PeerJ">
        <title>Extensive microbial diversity within the chicken gut microbiome revealed by metagenomics and culture.</title>
        <authorList>
            <person name="Gilroy R."/>
            <person name="Ravi A."/>
            <person name="Getino M."/>
            <person name="Pursley I."/>
            <person name="Horton D.L."/>
            <person name="Alikhan N.F."/>
            <person name="Baker D."/>
            <person name="Gharbi K."/>
            <person name="Hall N."/>
            <person name="Watson M."/>
            <person name="Adriaenssens E.M."/>
            <person name="Foster-Nyarko E."/>
            <person name="Jarju S."/>
            <person name="Secka A."/>
            <person name="Antonio M."/>
            <person name="Oren A."/>
            <person name="Chaudhuri R.R."/>
            <person name="La Ragione R."/>
            <person name="Hildebrand F."/>
            <person name="Pallen M.J."/>
        </authorList>
    </citation>
    <scope>NUCLEOTIDE SEQUENCE</scope>
    <source>
        <strain evidence="2">14975</strain>
    </source>
</reference>
<dbReference type="EMBL" id="DXFQ01000069">
    <property type="protein sequence ID" value="HIX19785.1"/>
    <property type="molecule type" value="Genomic_DNA"/>
</dbReference>
<evidence type="ECO:0000259" key="1">
    <source>
        <dbReference type="SMART" id="SM00849"/>
    </source>
</evidence>
<sequence length="257" mass="28218">MLRFSVLASSSKGNATVISSGKTSLLVDAGISATRIRTGLKECGLELPKLAGLCLTHEHHDHICGLGVLVKRGPLPIFCTRHMRQELLGVAPHSPFTCLEPGQPVQIGDITVTAFCTSHDAIDPVGFLFESGEKRLGYVTDTGRIMREMRELLRGVDALYLESNYDPDMLKQSQRPRMLIDRIAGRWGHLSNSQASDFVRDIAHEGLRHIVLAHLSEECNTPQLALSNMQHTVAELGLPAEVRCAPAANRLPWIELS</sequence>